<dbReference type="Proteomes" id="UP000557566">
    <property type="component" value="Unassembled WGS sequence"/>
</dbReference>
<evidence type="ECO:0000313" key="2">
    <source>
        <dbReference type="Proteomes" id="UP000557566"/>
    </source>
</evidence>
<evidence type="ECO:0000313" key="1">
    <source>
        <dbReference type="EMBL" id="KAF4507748.1"/>
    </source>
</evidence>
<protein>
    <recommendedName>
        <fullName evidence="3">DNA mismatch repair protein HSM3 N-terminal domain-containing protein</fullName>
    </recommendedName>
</protein>
<accession>A0A8H4LYE8</accession>
<dbReference type="OrthoDB" id="4538483at2759"/>
<dbReference type="EMBL" id="JAAVMX010000005">
    <property type="protein sequence ID" value="KAF4507748.1"/>
    <property type="molecule type" value="Genomic_DNA"/>
</dbReference>
<evidence type="ECO:0008006" key="3">
    <source>
        <dbReference type="Google" id="ProtNLM"/>
    </source>
</evidence>
<keyword evidence="2" id="KW-1185">Reference proteome</keyword>
<name>A0A8H4LYE8_9HYPO</name>
<gene>
    <name evidence="1" type="ORF">G6O67_004213</name>
</gene>
<proteinExistence type="predicted"/>
<dbReference type="Gene3D" id="1.25.10.50">
    <property type="match status" value="1"/>
</dbReference>
<comment type="caution">
    <text evidence="1">The sequence shown here is derived from an EMBL/GenBank/DDBJ whole genome shotgun (WGS) entry which is preliminary data.</text>
</comment>
<organism evidence="1 2">
    <name type="scientific">Ophiocordyceps sinensis</name>
    <dbReference type="NCBI Taxonomy" id="72228"/>
    <lineage>
        <taxon>Eukaryota</taxon>
        <taxon>Fungi</taxon>
        <taxon>Dikarya</taxon>
        <taxon>Ascomycota</taxon>
        <taxon>Pezizomycotina</taxon>
        <taxon>Sordariomycetes</taxon>
        <taxon>Hypocreomycetidae</taxon>
        <taxon>Hypocreales</taxon>
        <taxon>Ophiocordycipitaceae</taxon>
        <taxon>Ophiocordyceps</taxon>
    </lineage>
</organism>
<reference evidence="1 2" key="1">
    <citation type="journal article" date="2020" name="Genome Biol. Evol.">
        <title>A new high-quality draft genome assembly of the Chinese cordyceps Ophiocordyceps sinensis.</title>
        <authorList>
            <person name="Shu R."/>
            <person name="Zhang J."/>
            <person name="Meng Q."/>
            <person name="Zhang H."/>
            <person name="Zhou G."/>
            <person name="Li M."/>
            <person name="Wu P."/>
            <person name="Zhao Y."/>
            <person name="Chen C."/>
            <person name="Qin Q."/>
        </authorList>
    </citation>
    <scope>NUCLEOTIDE SEQUENCE [LARGE SCALE GENOMIC DNA]</scope>
    <source>
        <strain evidence="1 2">IOZ07</strain>
    </source>
</reference>
<sequence>MPDRIVPAPAMDAVPVSGLPELEAHLHHLVDDASLPIQAKLLDQVELQLNETNTPPLLATLLPPLTHILKATSQDPTPLLTLTIKLLSPLSFVQTLALADPPSLLTALRSPLPGANLLALAVVHKAATSPADAALLSTLPDVVAEVVRRWLESPDVGVGERAAKVLGDVLETDCDVVCSSGTSSITGNMLVKRTVPGQARLWRLILQNHSHLSLIQNSCTPNQQPPRSTHAVTISQGRVLRMLPRLAALDIRVLSQCPFPDLFPLPDATAQQVGRGLLQWGALAMVTKSDVLMHLSLIDFFEAFVSVMCVSDYARERDDVVKSLVRVAVRDDEDLEAALGSLPGRTVEEEAERLRRYIANVLG</sequence>
<dbReference type="AlphaFoldDB" id="A0A8H4LYE8"/>